<dbReference type="CDD" id="cd24068">
    <property type="entry name" value="ASKHA_NBD_ROK_FnNanK-like"/>
    <property type="match status" value="1"/>
</dbReference>
<dbReference type="Pfam" id="PF00480">
    <property type="entry name" value="ROK"/>
    <property type="match status" value="1"/>
</dbReference>
<dbReference type="AlphaFoldDB" id="A0A9Q4B2X3"/>
<comment type="similarity">
    <text evidence="1">Belongs to the ROK (NagC/XylR) family.</text>
</comment>
<proteinExistence type="inferred from homology"/>
<evidence type="ECO:0000256" key="1">
    <source>
        <dbReference type="ARBA" id="ARBA00006479"/>
    </source>
</evidence>
<dbReference type="PANTHER" id="PTHR18964">
    <property type="entry name" value="ROK (REPRESSOR, ORF, KINASE) FAMILY"/>
    <property type="match status" value="1"/>
</dbReference>
<dbReference type="RefSeq" id="WP_257821822.1">
    <property type="nucleotide sequence ID" value="NZ_JABXYM010000001.1"/>
</dbReference>
<dbReference type="SUPFAM" id="SSF53067">
    <property type="entry name" value="Actin-like ATPase domain"/>
    <property type="match status" value="1"/>
</dbReference>
<gene>
    <name evidence="2" type="ORF">HXA33_12845</name>
</gene>
<sequence length="301" mass="32862">MENMYLAIDIGGTMMKWGLINKQGTIIKKELISSNNGDADTILSSIDSLAATYHEQITAIAISAPGFINPDSGYIQMGGAVIGFNDTHLKALIEQRTSLPVTVENDVNCVALAEKWLGKANELTDFACLTVGTGIGGALFLNNQLYHGRSFRSGEFGFMISANKEDGLSLTNSMSRQASVKGLRMNYAQLTEQPVDKVTGEDVFSAYDEGDERALYVVDHFYTQLANCVINVASVIDPQKILIGGGITRRPTFLDELNEKLTEFIGFPVPTDICYFKNDAGLIGAVANYRLRTESSELFKQ</sequence>
<comment type="caution">
    <text evidence="2">The sequence shown here is derived from an EMBL/GenBank/DDBJ whole genome shotgun (WGS) entry which is preliminary data.</text>
</comment>
<dbReference type="Gene3D" id="3.30.420.40">
    <property type="match status" value="2"/>
</dbReference>
<dbReference type="InterPro" id="IPR000600">
    <property type="entry name" value="ROK"/>
</dbReference>
<evidence type="ECO:0000313" key="2">
    <source>
        <dbReference type="EMBL" id="MCR6097433.1"/>
    </source>
</evidence>
<dbReference type="EMBL" id="JABXYM010000001">
    <property type="protein sequence ID" value="MCR6097433.1"/>
    <property type="molecule type" value="Genomic_DNA"/>
</dbReference>
<dbReference type="PANTHER" id="PTHR18964:SF165">
    <property type="entry name" value="BETA-GLUCOSIDE KINASE"/>
    <property type="match status" value="1"/>
</dbReference>
<protein>
    <submittedName>
        <fullName evidence="2">ROK family protein</fullName>
    </submittedName>
</protein>
<dbReference type="Proteomes" id="UP001057753">
    <property type="component" value="Unassembled WGS sequence"/>
</dbReference>
<evidence type="ECO:0000313" key="3">
    <source>
        <dbReference type="Proteomes" id="UP001057753"/>
    </source>
</evidence>
<name>A0A9Q4B2X3_SALAG</name>
<organism evidence="2 3">
    <name type="scientific">Salipaludibacillus agaradhaerens</name>
    <name type="common">Bacillus agaradhaerens</name>
    <dbReference type="NCBI Taxonomy" id="76935"/>
    <lineage>
        <taxon>Bacteria</taxon>
        <taxon>Bacillati</taxon>
        <taxon>Bacillota</taxon>
        <taxon>Bacilli</taxon>
        <taxon>Bacillales</taxon>
        <taxon>Bacillaceae</taxon>
    </lineage>
</organism>
<dbReference type="InterPro" id="IPR043129">
    <property type="entry name" value="ATPase_NBD"/>
</dbReference>
<accession>A0A9Q4B2X3</accession>
<reference evidence="2" key="1">
    <citation type="submission" date="2020-06" db="EMBL/GenBank/DDBJ databases">
        <title>Insight into the genomes of haloalkaliphilic bacilli from Kenyan soda lakes.</title>
        <authorList>
            <person name="Mwirichia R."/>
            <person name="Villamizar G.C."/>
            <person name="Poehlein A."/>
            <person name="Mugweru J."/>
            <person name="Kipnyargis A."/>
            <person name="Kiplimo D."/>
            <person name="Orwa P."/>
            <person name="Daniel R."/>
        </authorList>
    </citation>
    <scope>NUCLEOTIDE SEQUENCE</scope>
    <source>
        <strain evidence="2">B1096_S55</strain>
    </source>
</reference>
<keyword evidence="3" id="KW-1185">Reference proteome</keyword>